<keyword evidence="5 8" id="KW-0378">Hydrolase</keyword>
<evidence type="ECO:0000256" key="2">
    <source>
        <dbReference type="ARBA" id="ARBA00022448"/>
    </source>
</evidence>
<evidence type="ECO:0000256" key="4">
    <source>
        <dbReference type="ARBA" id="ARBA00022741"/>
    </source>
</evidence>
<dbReference type="Proteomes" id="UP001489004">
    <property type="component" value="Unassembled WGS sequence"/>
</dbReference>
<dbReference type="HAMAP" id="MF_03112">
    <property type="entry name" value="Asna1_Get3"/>
    <property type="match status" value="1"/>
</dbReference>
<comment type="caution">
    <text evidence="8">Lacks conserved residue(s) required for the propagation of feature annotation.</text>
</comment>
<dbReference type="GO" id="GO:0005524">
    <property type="term" value="F:ATP binding"/>
    <property type="evidence" value="ECO:0007669"/>
    <property type="project" value="UniProtKB-UniRule"/>
</dbReference>
<feature type="binding site" evidence="8">
    <location>
        <position position="254"/>
    </location>
    <ligand>
        <name>ATP</name>
        <dbReference type="ChEBI" id="CHEBI:30616"/>
    </ligand>
</feature>
<dbReference type="FunFam" id="3.40.50.300:FF:000235">
    <property type="entry name" value="ATPase ASNA1"/>
    <property type="match status" value="1"/>
</dbReference>
<feature type="binding site" evidence="8">
    <location>
        <begin position="27"/>
        <end position="34"/>
    </location>
    <ligand>
        <name>ATP</name>
        <dbReference type="ChEBI" id="CHEBI:30616"/>
    </ligand>
</feature>
<name>A0AAW1Q7Z7_9CHLO</name>
<reference evidence="10 11" key="1">
    <citation type="journal article" date="2024" name="Nat. Commun.">
        <title>Phylogenomics reveals the evolutionary origins of lichenization in chlorophyte algae.</title>
        <authorList>
            <person name="Puginier C."/>
            <person name="Libourel C."/>
            <person name="Otte J."/>
            <person name="Skaloud P."/>
            <person name="Haon M."/>
            <person name="Grisel S."/>
            <person name="Petersen M."/>
            <person name="Berrin J.G."/>
            <person name="Delaux P.M."/>
            <person name="Dal Grande F."/>
            <person name="Keller J."/>
        </authorList>
    </citation>
    <scope>NUCLEOTIDE SEQUENCE [LARGE SCALE GENOMIC DNA]</scope>
    <source>
        <strain evidence="10 11">SAG 2043</strain>
    </source>
</reference>
<keyword evidence="2 8" id="KW-0813">Transport</keyword>
<comment type="subunit">
    <text evidence="8">Homodimer.</text>
</comment>
<feature type="binding site" evidence="8">
    <location>
        <position position="227"/>
    </location>
    <ligand>
        <name>ATP</name>
        <dbReference type="ChEBI" id="CHEBI:30616"/>
    </ligand>
</feature>
<proteinExistence type="inferred from homology"/>
<evidence type="ECO:0000256" key="6">
    <source>
        <dbReference type="ARBA" id="ARBA00022824"/>
    </source>
</evidence>
<dbReference type="GO" id="GO:0071816">
    <property type="term" value="P:tail-anchored membrane protein insertion into ER membrane"/>
    <property type="evidence" value="ECO:0007669"/>
    <property type="project" value="TreeGrafter"/>
</dbReference>
<evidence type="ECO:0000256" key="5">
    <source>
        <dbReference type="ARBA" id="ARBA00022801"/>
    </source>
</evidence>
<keyword evidence="7 8" id="KW-0067">ATP-binding</keyword>
<evidence type="ECO:0000313" key="11">
    <source>
        <dbReference type="Proteomes" id="UP001489004"/>
    </source>
</evidence>
<protein>
    <recommendedName>
        <fullName evidence="9">ArsA/GET3 Anion-transporting ATPase-like domain-containing protein</fullName>
    </recommendedName>
</protein>
<dbReference type="CDD" id="cd02035">
    <property type="entry name" value="ArsA"/>
    <property type="match status" value="1"/>
</dbReference>
<evidence type="ECO:0000259" key="9">
    <source>
        <dbReference type="Pfam" id="PF02374"/>
    </source>
</evidence>
<dbReference type="Gene3D" id="3.40.50.300">
    <property type="entry name" value="P-loop containing nucleotide triphosphate hydrolases"/>
    <property type="match status" value="1"/>
</dbReference>
<dbReference type="AlphaFoldDB" id="A0AAW1Q7Z7"/>
<evidence type="ECO:0000256" key="7">
    <source>
        <dbReference type="ARBA" id="ARBA00022840"/>
    </source>
</evidence>
<dbReference type="InterPro" id="IPR016300">
    <property type="entry name" value="ATPase_ArsA/GET3"/>
</dbReference>
<feature type="active site" evidence="8">
    <location>
        <position position="56"/>
    </location>
</feature>
<comment type="similarity">
    <text evidence="1 8">Belongs to the arsA ATPase family.</text>
</comment>
<comment type="subcellular location">
    <subcellularLocation>
        <location evidence="8">Cytoplasm</location>
    </subcellularLocation>
    <subcellularLocation>
        <location evidence="8">Endoplasmic reticulum</location>
    </subcellularLocation>
</comment>
<evidence type="ECO:0000256" key="3">
    <source>
        <dbReference type="ARBA" id="ARBA00022490"/>
    </source>
</evidence>
<comment type="function">
    <text evidence="8">ATPase required for the post-translational delivery of tail-anchored (TA) proteins to the endoplasmic reticulum. Recognizes and selectively binds the transmembrane domain of TA proteins in the cytosol. This complex then targets to the endoplasmic reticulum by membrane-bound receptors, where the tail-anchored protein is released for insertion. This process is regulated by ATP binding and hydrolysis. ATP binding drives the homodimer towards the closed dimer state, facilitating recognition of newly synthesized TA membrane proteins. ATP hydrolysis is required for insertion. Subsequently, the homodimer reverts towards the open dimer state, lowering its affinity for the membrane-bound receptor, and returning it to the cytosol to initiate a new round of targeting.</text>
</comment>
<keyword evidence="11" id="KW-1185">Reference proteome</keyword>
<dbReference type="InterPro" id="IPR025723">
    <property type="entry name" value="ArsA/GET3_ATPase-like"/>
</dbReference>
<gene>
    <name evidence="10" type="ORF">WJX72_006061</name>
</gene>
<keyword evidence="6 8" id="KW-0256">Endoplasmic reticulum</keyword>
<sequence length="351" mass="38914">MADPQEDPTLQSLLHNTELKWIFVGGKGGVGKTTCSSSLAVQLAAVRRNVLIISTDPAHNLSDAFRQKFSKQPTLVEGFTNLYGMEIDPTPDIGDLQALDEGSGGFLQDLAGSIPGIDEAMSFAEVMRQVQTMDYECIVFDTAPTGHTLRLLQFPATLEKGLAKLVQLKGALGGMLNQVTAMMGAGGENAQDQLYGKIEQLKAVVEEVNKQFKDPSLTTFVCVCIPEFLSLYETERLVQELAKFEIDTNNIVINQVIFPEEAGSSRLLRARIKMQQKYLSQFYDLYEDFHIVKMPLLEEEVRGVDALRSFSHNLMQPYTPAAASADDDLEAEVQRLRQRCKELEEQLASKG</sequence>
<evidence type="ECO:0000256" key="1">
    <source>
        <dbReference type="ARBA" id="ARBA00011040"/>
    </source>
</evidence>
<keyword evidence="4 8" id="KW-0547">Nucleotide-binding</keyword>
<dbReference type="NCBIfam" id="TIGR00345">
    <property type="entry name" value="GET3_arsA_TRC40"/>
    <property type="match status" value="1"/>
</dbReference>
<dbReference type="GO" id="GO:0043529">
    <property type="term" value="C:GET complex"/>
    <property type="evidence" value="ECO:0007669"/>
    <property type="project" value="TreeGrafter"/>
</dbReference>
<dbReference type="GO" id="GO:0016887">
    <property type="term" value="F:ATP hydrolysis activity"/>
    <property type="evidence" value="ECO:0007669"/>
    <property type="project" value="InterPro"/>
</dbReference>
<evidence type="ECO:0000256" key="8">
    <source>
        <dbReference type="HAMAP-Rule" id="MF_03112"/>
    </source>
</evidence>
<dbReference type="InterPro" id="IPR027417">
    <property type="entry name" value="P-loop_NTPase"/>
</dbReference>
<keyword evidence="3 8" id="KW-0963">Cytoplasm</keyword>
<comment type="caution">
    <text evidence="10">The sequence shown here is derived from an EMBL/GenBank/DDBJ whole genome shotgun (WGS) entry which is preliminary data.</text>
</comment>
<accession>A0AAW1Q7Z7</accession>
<dbReference type="PANTHER" id="PTHR10803:SF3">
    <property type="entry name" value="ATPASE GET3"/>
    <property type="match status" value="1"/>
</dbReference>
<dbReference type="PANTHER" id="PTHR10803">
    <property type="entry name" value="ARSENICAL PUMP-DRIVING ATPASE ARSENITE-TRANSLOCATING ATPASE"/>
    <property type="match status" value="1"/>
</dbReference>
<dbReference type="SUPFAM" id="SSF52540">
    <property type="entry name" value="P-loop containing nucleoside triphosphate hydrolases"/>
    <property type="match status" value="1"/>
</dbReference>
<organism evidence="10 11">
    <name type="scientific">[Myrmecia] bisecta</name>
    <dbReference type="NCBI Taxonomy" id="41462"/>
    <lineage>
        <taxon>Eukaryota</taxon>
        <taxon>Viridiplantae</taxon>
        <taxon>Chlorophyta</taxon>
        <taxon>core chlorophytes</taxon>
        <taxon>Trebouxiophyceae</taxon>
        <taxon>Trebouxiales</taxon>
        <taxon>Trebouxiaceae</taxon>
        <taxon>Myrmecia</taxon>
    </lineage>
</organism>
<evidence type="ECO:0000313" key="10">
    <source>
        <dbReference type="EMBL" id="KAK9816848.1"/>
    </source>
</evidence>
<feature type="domain" description="ArsA/GET3 Anion-transporting ATPase-like" evidence="9">
    <location>
        <begin position="20"/>
        <end position="315"/>
    </location>
</feature>
<dbReference type="Pfam" id="PF02374">
    <property type="entry name" value="ArsA_ATPase"/>
    <property type="match status" value="1"/>
</dbReference>
<dbReference type="InterPro" id="IPR027542">
    <property type="entry name" value="ATPase_ArsA/GET3_euk"/>
</dbReference>
<dbReference type="EMBL" id="JALJOR010000005">
    <property type="protein sequence ID" value="KAK9816848.1"/>
    <property type="molecule type" value="Genomic_DNA"/>
</dbReference>